<accession>A0A8H7MKU2</accession>
<name>A0A8H7MKU2_9PLEO</name>
<feature type="compositionally biased region" description="Basic and acidic residues" evidence="1">
    <location>
        <begin position="152"/>
        <end position="168"/>
    </location>
</feature>
<evidence type="ECO:0000313" key="2">
    <source>
        <dbReference type="EMBL" id="KAF9700554.1"/>
    </source>
</evidence>
<feature type="region of interest" description="Disordered" evidence="1">
    <location>
        <begin position="102"/>
        <end position="168"/>
    </location>
</feature>
<gene>
    <name evidence="2" type="ORF">EKO04_001480</name>
</gene>
<feature type="compositionally biased region" description="Low complexity" evidence="1">
    <location>
        <begin position="217"/>
        <end position="245"/>
    </location>
</feature>
<feature type="compositionally biased region" description="Basic and acidic residues" evidence="1">
    <location>
        <begin position="130"/>
        <end position="140"/>
    </location>
</feature>
<reference evidence="2" key="2">
    <citation type="submission" date="2020-09" db="EMBL/GenBank/DDBJ databases">
        <title>Reference genome assembly for Australian Ascochyta lentis isolate Al4.</title>
        <authorList>
            <person name="Lee R.C."/>
            <person name="Farfan-Caceres L.M."/>
            <person name="Debler J.W."/>
            <person name="Williams A.H."/>
            <person name="Henares B.M."/>
        </authorList>
    </citation>
    <scope>NUCLEOTIDE SEQUENCE</scope>
    <source>
        <strain evidence="2">Al4</strain>
    </source>
</reference>
<dbReference type="Proteomes" id="UP000651452">
    <property type="component" value="Unassembled WGS sequence"/>
</dbReference>
<evidence type="ECO:0000313" key="3">
    <source>
        <dbReference type="Proteomes" id="UP000651452"/>
    </source>
</evidence>
<comment type="caution">
    <text evidence="2">The sequence shown here is derived from an EMBL/GenBank/DDBJ whole genome shotgun (WGS) entry which is preliminary data.</text>
</comment>
<reference evidence="2" key="1">
    <citation type="submission" date="2018-12" db="EMBL/GenBank/DDBJ databases">
        <authorList>
            <person name="Syme R.A."/>
            <person name="Farfan-Caceres L."/>
            <person name="Lichtenzveig J."/>
        </authorList>
    </citation>
    <scope>NUCLEOTIDE SEQUENCE</scope>
    <source>
        <strain evidence="2">Al4</strain>
    </source>
</reference>
<evidence type="ECO:0000256" key="1">
    <source>
        <dbReference type="SAM" id="MobiDB-lite"/>
    </source>
</evidence>
<organism evidence="2 3">
    <name type="scientific">Ascochyta lentis</name>
    <dbReference type="NCBI Taxonomy" id="205686"/>
    <lineage>
        <taxon>Eukaryota</taxon>
        <taxon>Fungi</taxon>
        <taxon>Dikarya</taxon>
        <taxon>Ascomycota</taxon>
        <taxon>Pezizomycotina</taxon>
        <taxon>Dothideomycetes</taxon>
        <taxon>Pleosporomycetidae</taxon>
        <taxon>Pleosporales</taxon>
        <taxon>Pleosporineae</taxon>
        <taxon>Didymellaceae</taxon>
        <taxon>Ascochyta</taxon>
    </lineage>
</organism>
<feature type="region of interest" description="Disordered" evidence="1">
    <location>
        <begin position="190"/>
        <end position="302"/>
    </location>
</feature>
<dbReference type="OrthoDB" id="3789882at2759"/>
<dbReference type="AlphaFoldDB" id="A0A8H7MKU2"/>
<proteinExistence type="predicted"/>
<protein>
    <submittedName>
        <fullName evidence="2">Uncharacterized protein</fullName>
    </submittedName>
</protein>
<sequence>MVRRYNNTEKAFLFAYADHCLANDVDYKETVANGLMLLTQRRASWASIKDKLQAMLFQNGKSVSYRVQTFLETGTASLDIERIDPSVLKHMESHLAQWKLGPLDTDADAPSDESTIGESGIPALDEDEPKDALDSAEHQRKSPSSFQPEARQNVEDSEKTRKPKNNWDEIIEIRDSEVRDLDDVDQEIQQIPVQSSNKPGPDRDSATQPQNHVVATAALAPKPRASRAKAPIQYAESSGSSVSPESVEKRATGKRKATYKPEVGSSSKKPKTTAKNQTGARSSAGKRKATEYSEAGTSTKRLKLILRDPSGNSSSSGVQMQATNTLEMQLDALTNDNKTIKTQLRAVISVNSVLLNNYKTSAGGLSEQSVKDLQHTLNQIQHMPNQAFENMANDALAEGKKLASLRNLLKTIIHEYNPVNNGNDFPQVPQLFEQRSDWTVLRDAIVFTVGHDNDTPFPSKLSAGYLSARAEDIASSRVLDAELESCIRGLRKHLISPHALQLLLSALLCRLVFQSPEPLLDGEHTKGWLKLYEAVAVNDGLDQVQRFDKIALQMLFEDDTIKHTLTERRLQKVAQDFTSIAKEVLPPAKKRGPRSKNPEIWAAKAIEFKKTLLLSPKDYRIHFVEPGMQFDATWMQAVDARNLPISNEEAEGKVVAICLFPALEQRHPQAFHDGSKVEHALAENKRFFPTFVEKETFTPTEQMCLATVLLS</sequence>
<keyword evidence="3" id="KW-1185">Reference proteome</keyword>
<dbReference type="EMBL" id="RZGK01000003">
    <property type="protein sequence ID" value="KAF9700554.1"/>
    <property type="molecule type" value="Genomic_DNA"/>
</dbReference>